<evidence type="ECO:0000313" key="2">
    <source>
        <dbReference type="EMBL" id="KAK7386160.1"/>
    </source>
</evidence>
<keyword evidence="1" id="KW-1133">Transmembrane helix</keyword>
<feature type="transmembrane region" description="Helical" evidence="1">
    <location>
        <begin position="107"/>
        <end position="125"/>
    </location>
</feature>
<feature type="transmembrane region" description="Helical" evidence="1">
    <location>
        <begin position="137"/>
        <end position="160"/>
    </location>
</feature>
<accession>A0AAN9X8L5</accession>
<proteinExistence type="predicted"/>
<keyword evidence="1" id="KW-0472">Membrane</keyword>
<evidence type="ECO:0000313" key="3">
    <source>
        <dbReference type="Proteomes" id="UP001386955"/>
    </source>
</evidence>
<keyword evidence="1" id="KW-0812">Transmembrane</keyword>
<reference evidence="2 3" key="1">
    <citation type="submission" date="2024-01" db="EMBL/GenBank/DDBJ databases">
        <title>The genomes of 5 underutilized Papilionoideae crops provide insights into root nodulation and disease resistanc.</title>
        <authorList>
            <person name="Jiang F."/>
        </authorList>
    </citation>
    <scope>NUCLEOTIDE SEQUENCE [LARGE SCALE GENOMIC DNA]</scope>
    <source>
        <strain evidence="2">DUOXIRENSHENG_FW03</strain>
        <tissue evidence="2">Leaves</tissue>
    </source>
</reference>
<name>A0AAN9X8L5_PSOTE</name>
<sequence>MKGMSMQMMKRKLKPLGQMNSTLSDIHEKDNLLRTIIKLDIHEKDKHADDENGKFKPLRQTNSILSSKQDFPMLDKDPSCGTFHDDKSGQHMEEDGSISAKRFPKSASRVATFTFSLLMLSLKFSKPLLLPQGPHSLWLAIAGMFSFILLVSAASVMLFVGARFTQIQITVMLSAFLGLL</sequence>
<dbReference type="AlphaFoldDB" id="A0AAN9X8L5"/>
<dbReference type="Proteomes" id="UP001386955">
    <property type="component" value="Unassembled WGS sequence"/>
</dbReference>
<gene>
    <name evidence="2" type="ORF">VNO78_26184</name>
</gene>
<keyword evidence="3" id="KW-1185">Reference proteome</keyword>
<comment type="caution">
    <text evidence="2">The sequence shown here is derived from an EMBL/GenBank/DDBJ whole genome shotgun (WGS) entry which is preliminary data.</text>
</comment>
<evidence type="ECO:0000256" key="1">
    <source>
        <dbReference type="SAM" id="Phobius"/>
    </source>
</evidence>
<protein>
    <submittedName>
        <fullName evidence="2">Uncharacterized protein</fullName>
    </submittedName>
</protein>
<organism evidence="2 3">
    <name type="scientific">Psophocarpus tetragonolobus</name>
    <name type="common">Winged bean</name>
    <name type="synonym">Dolichos tetragonolobus</name>
    <dbReference type="NCBI Taxonomy" id="3891"/>
    <lineage>
        <taxon>Eukaryota</taxon>
        <taxon>Viridiplantae</taxon>
        <taxon>Streptophyta</taxon>
        <taxon>Embryophyta</taxon>
        <taxon>Tracheophyta</taxon>
        <taxon>Spermatophyta</taxon>
        <taxon>Magnoliopsida</taxon>
        <taxon>eudicotyledons</taxon>
        <taxon>Gunneridae</taxon>
        <taxon>Pentapetalae</taxon>
        <taxon>rosids</taxon>
        <taxon>fabids</taxon>
        <taxon>Fabales</taxon>
        <taxon>Fabaceae</taxon>
        <taxon>Papilionoideae</taxon>
        <taxon>50 kb inversion clade</taxon>
        <taxon>NPAAA clade</taxon>
        <taxon>indigoferoid/millettioid clade</taxon>
        <taxon>Phaseoleae</taxon>
        <taxon>Psophocarpus</taxon>
    </lineage>
</organism>
<dbReference type="EMBL" id="JAYMYS010000007">
    <property type="protein sequence ID" value="KAK7386160.1"/>
    <property type="molecule type" value="Genomic_DNA"/>
</dbReference>